<reference evidence="3" key="1">
    <citation type="journal article" date="2019" name="Microbiol. Resour. Announc.">
        <title>Complete Genome Sequence of Halomonas olivaria, a Moderately Halophilic Bacterium Isolated from Olive Processing Effluents, Obtained by Nanopore Sequencing.</title>
        <authorList>
            <person name="Nagata S."/>
            <person name="Ii K.M."/>
            <person name="Tsukimi T."/>
            <person name="Miura M.C."/>
            <person name="Galipon J."/>
            <person name="Arakawa K."/>
        </authorList>
    </citation>
    <scope>NUCLEOTIDE SEQUENCE [LARGE SCALE GENOMIC DNA]</scope>
    <source>
        <strain evidence="3">TYRC17</strain>
    </source>
</reference>
<dbReference type="Pfam" id="PF11795">
    <property type="entry name" value="DUF3322"/>
    <property type="match status" value="1"/>
</dbReference>
<name>A0ABM8HL23_9GAMM</name>
<dbReference type="EMBL" id="AP019416">
    <property type="protein sequence ID" value="BBI50055.1"/>
    <property type="molecule type" value="Genomic_DNA"/>
</dbReference>
<evidence type="ECO:0000313" key="3">
    <source>
        <dbReference type="Proteomes" id="UP000289555"/>
    </source>
</evidence>
<sequence>MAAAFWRVERLLSSDSWPLVITIGKPSARQFAEQTGLVQAHVQRWRQVTVGKVDFQPVNFRAAAEPVPMPVQWVLHQPSEWAAATDDTQVQQEFAALETLVAGVNQRYRELFVRERSLWRNKAIDDLIDAARLADVLQPGMAEGRPLRLLKGLGWTPNLSSAIAFY</sequence>
<organism evidence="2 3">
    <name type="scientific">Vreelandella olivaria</name>
    <dbReference type="NCBI Taxonomy" id="390919"/>
    <lineage>
        <taxon>Bacteria</taxon>
        <taxon>Pseudomonadati</taxon>
        <taxon>Pseudomonadota</taxon>
        <taxon>Gammaproteobacteria</taxon>
        <taxon>Oceanospirillales</taxon>
        <taxon>Halomonadaceae</taxon>
        <taxon>Vreelandella</taxon>
    </lineage>
</organism>
<evidence type="ECO:0000313" key="2">
    <source>
        <dbReference type="EMBL" id="BBI50055.1"/>
    </source>
</evidence>
<accession>A0ABM8HL23</accession>
<dbReference type="InterPro" id="IPR024537">
    <property type="entry name" value="DUF3322"/>
</dbReference>
<protein>
    <recommendedName>
        <fullName evidence="1">DUF3322 domain-containing protein</fullName>
    </recommendedName>
</protein>
<proteinExistence type="predicted"/>
<gene>
    <name evidence="2" type="ORF">HORIV_24760</name>
</gene>
<evidence type="ECO:0000259" key="1">
    <source>
        <dbReference type="Pfam" id="PF11795"/>
    </source>
</evidence>
<keyword evidence="3" id="KW-1185">Reference proteome</keyword>
<feature type="domain" description="DUF3322" evidence="1">
    <location>
        <begin position="9"/>
        <end position="152"/>
    </location>
</feature>
<dbReference type="Proteomes" id="UP000289555">
    <property type="component" value="Chromosome"/>
</dbReference>